<evidence type="ECO:0000256" key="10">
    <source>
        <dbReference type="PIRSR" id="PIRSR037177-1"/>
    </source>
</evidence>
<feature type="binding site" evidence="12">
    <location>
        <position position="230"/>
    </location>
    <ligand>
        <name>Mg(2+)</name>
        <dbReference type="ChEBI" id="CHEBI:18420"/>
    </ligand>
</feature>
<keyword evidence="3" id="KW-0808">Transferase</keyword>
<dbReference type="GO" id="GO:0042424">
    <property type="term" value="P:catecholamine catabolic process"/>
    <property type="evidence" value="ECO:0007669"/>
    <property type="project" value="TreeGrafter"/>
</dbReference>
<keyword evidence="4 10" id="KW-0949">S-adenosyl-L-methionine</keyword>
<feature type="binding site" evidence="11">
    <location>
        <position position="259"/>
    </location>
    <ligand>
        <name>substrate</name>
    </ligand>
</feature>
<keyword evidence="13" id="KW-0472">Membrane</keyword>
<organism evidence="14 15">
    <name type="scientific">Chiloscyllium punctatum</name>
    <name type="common">Brownbanded bambooshark</name>
    <name type="synonym">Hemiscyllium punctatum</name>
    <dbReference type="NCBI Taxonomy" id="137246"/>
    <lineage>
        <taxon>Eukaryota</taxon>
        <taxon>Metazoa</taxon>
        <taxon>Chordata</taxon>
        <taxon>Craniata</taxon>
        <taxon>Vertebrata</taxon>
        <taxon>Chondrichthyes</taxon>
        <taxon>Elasmobranchii</taxon>
        <taxon>Galeomorphii</taxon>
        <taxon>Galeoidea</taxon>
        <taxon>Orectolobiformes</taxon>
        <taxon>Hemiscylliidae</taxon>
        <taxon>Chiloscyllium</taxon>
    </lineage>
</organism>
<dbReference type="PANTHER" id="PTHR43836">
    <property type="entry name" value="CATECHOL O-METHYLTRANSFERASE 1-RELATED"/>
    <property type="match status" value="1"/>
</dbReference>
<dbReference type="GO" id="GO:0030425">
    <property type="term" value="C:dendrite"/>
    <property type="evidence" value="ECO:0007669"/>
    <property type="project" value="TreeGrafter"/>
</dbReference>
<evidence type="ECO:0000256" key="13">
    <source>
        <dbReference type="SAM" id="Phobius"/>
    </source>
</evidence>
<dbReference type="Proteomes" id="UP000287033">
    <property type="component" value="Unassembled WGS sequence"/>
</dbReference>
<dbReference type="GO" id="GO:0016206">
    <property type="term" value="F:catechol O-methyltransferase activity"/>
    <property type="evidence" value="ECO:0007669"/>
    <property type="project" value="UniProtKB-EC"/>
</dbReference>
<dbReference type="InterPro" id="IPR017128">
    <property type="entry name" value="Catechol_O-MeTrfase_euk"/>
</dbReference>
<feature type="transmembrane region" description="Helical" evidence="13">
    <location>
        <begin position="16"/>
        <end position="38"/>
    </location>
</feature>
<feature type="binding site" evidence="11">
    <location>
        <position position="230"/>
    </location>
    <ligand>
        <name>substrate</name>
    </ligand>
</feature>
<feature type="binding site" evidence="10">
    <location>
        <position position="150"/>
    </location>
    <ligand>
        <name>S-adenosyl-L-methionine</name>
        <dbReference type="ChEBI" id="CHEBI:59789"/>
    </ligand>
</feature>
<keyword evidence="13" id="KW-1133">Transmembrane helix</keyword>
<dbReference type="STRING" id="137246.A0A401SEC8"/>
<evidence type="ECO:0000256" key="12">
    <source>
        <dbReference type="PIRSR" id="PIRSR037177-3"/>
    </source>
</evidence>
<feature type="binding site" evidence="10">
    <location>
        <position position="201"/>
    </location>
    <ligand>
        <name>S-adenosyl-L-methionine</name>
        <dbReference type="ChEBI" id="CHEBI:59789"/>
    </ligand>
</feature>
<dbReference type="InterPro" id="IPR002935">
    <property type="entry name" value="SAM_O-MeTrfase"/>
</dbReference>
<protein>
    <recommendedName>
        <fullName evidence="1">catechol O-methyltransferase</fullName>
        <ecNumber evidence="1">2.1.1.6</ecNumber>
    </recommendedName>
</protein>
<keyword evidence="2" id="KW-0489">Methyltransferase</keyword>
<evidence type="ECO:0000256" key="5">
    <source>
        <dbReference type="ARBA" id="ARBA00022723"/>
    </source>
</evidence>
<accession>A0A401SEC8</accession>
<dbReference type="PIRSF" id="PIRSF037177">
    <property type="entry name" value="Catechol_O-mtfrase_euk"/>
    <property type="match status" value="1"/>
</dbReference>
<keyword evidence="13" id="KW-0812">Transmembrane</keyword>
<dbReference type="EMBL" id="BEZZ01000216">
    <property type="protein sequence ID" value="GCC28714.1"/>
    <property type="molecule type" value="Genomic_DNA"/>
</dbReference>
<dbReference type="SUPFAM" id="SSF53335">
    <property type="entry name" value="S-adenosyl-L-methionine-dependent methyltransferases"/>
    <property type="match status" value="1"/>
</dbReference>
<dbReference type="GO" id="GO:0032502">
    <property type="term" value="P:developmental process"/>
    <property type="evidence" value="ECO:0007669"/>
    <property type="project" value="TreeGrafter"/>
</dbReference>
<reference evidence="14 15" key="1">
    <citation type="journal article" date="2018" name="Nat. Ecol. Evol.">
        <title>Shark genomes provide insights into elasmobranch evolution and the origin of vertebrates.</title>
        <authorList>
            <person name="Hara Y"/>
            <person name="Yamaguchi K"/>
            <person name="Onimaru K"/>
            <person name="Kadota M"/>
            <person name="Koyanagi M"/>
            <person name="Keeley SD"/>
            <person name="Tatsumi K"/>
            <person name="Tanaka K"/>
            <person name="Motone F"/>
            <person name="Kageyama Y"/>
            <person name="Nozu R"/>
            <person name="Adachi N"/>
            <person name="Nishimura O"/>
            <person name="Nakagawa R"/>
            <person name="Tanegashima C"/>
            <person name="Kiyatake I"/>
            <person name="Matsumoto R"/>
            <person name="Murakumo K"/>
            <person name="Nishida K"/>
            <person name="Terakita A"/>
            <person name="Kuratani S"/>
            <person name="Sato K"/>
            <person name="Hyodo S Kuraku.S."/>
        </authorList>
    </citation>
    <scope>NUCLEOTIDE SEQUENCE [LARGE SCALE GENOMIC DNA]</scope>
</reference>
<name>A0A401SEC8_CHIPU</name>
<evidence type="ECO:0000256" key="1">
    <source>
        <dbReference type="ARBA" id="ARBA00012880"/>
    </source>
</evidence>
<keyword evidence="6 12" id="KW-0460">Magnesium</keyword>
<feature type="binding site" evidence="12">
    <location>
        <position position="201"/>
    </location>
    <ligand>
        <name>Mg(2+)</name>
        <dbReference type="ChEBI" id="CHEBI:18420"/>
    </ligand>
</feature>
<sequence>SGLRLFNSPYTKMLDYLAILGIFVAGLLLLLLVFPILAKNRSTAAIFWHSVLREKMAQHITGKSKEERILEFVLQNAVKNDPKSVVDTIDKYCREKEWAMNVGDEKGVILDKVVKETNPLSVLELGTYCGYSALRMVCVLKHGARLLTIEFNPANASIAKQIFRFAGVEDKVEILEGSSGDIIPQLKKKQEVETLDFVFLDHWKGRYQPDTQLLEECGLLRKGTVLLADNVITPGAPEFLQYVRNNPRYECTHYASNLEYTKFKDGMEKAIFKG</sequence>
<keyword evidence="7" id="KW-0531">Neurotransmitter degradation</keyword>
<dbReference type="PANTHER" id="PTHR43836:SF3">
    <property type="entry name" value="CATECHOL O-METHYLTRANSFERASE"/>
    <property type="match status" value="1"/>
</dbReference>
<dbReference type="AlphaFoldDB" id="A0A401SEC8"/>
<feature type="binding site" evidence="11">
    <location>
        <position position="204"/>
    </location>
    <ligand>
        <name>substrate</name>
    </ligand>
</feature>
<evidence type="ECO:0000256" key="8">
    <source>
        <dbReference type="ARBA" id="ARBA00022939"/>
    </source>
</evidence>
<feature type="binding site" evidence="10">
    <location>
        <position position="102"/>
    </location>
    <ligand>
        <name>S-adenosyl-L-methionine</name>
        <dbReference type="ChEBI" id="CHEBI:59789"/>
    </ligand>
</feature>
<dbReference type="OMA" id="VEITRCV"/>
<dbReference type="Pfam" id="PF01596">
    <property type="entry name" value="Methyltransf_3"/>
    <property type="match status" value="1"/>
</dbReference>
<dbReference type="GO" id="GO:0016020">
    <property type="term" value="C:membrane"/>
    <property type="evidence" value="ECO:0007669"/>
    <property type="project" value="TreeGrafter"/>
</dbReference>
<evidence type="ECO:0000313" key="15">
    <source>
        <dbReference type="Proteomes" id="UP000287033"/>
    </source>
</evidence>
<dbReference type="GO" id="GO:0032259">
    <property type="term" value="P:methylation"/>
    <property type="evidence" value="ECO:0007669"/>
    <property type="project" value="UniProtKB-KW"/>
</dbReference>
<evidence type="ECO:0000256" key="6">
    <source>
        <dbReference type="ARBA" id="ARBA00022842"/>
    </source>
</evidence>
<dbReference type="GO" id="GO:0042417">
    <property type="term" value="P:dopamine metabolic process"/>
    <property type="evidence" value="ECO:0007669"/>
    <property type="project" value="TreeGrafter"/>
</dbReference>
<comment type="similarity">
    <text evidence="9">Belongs to the class I-like SAM-binding methyltransferase superfamily. Cation-dependent O-methyltransferase family.</text>
</comment>
<dbReference type="GO" id="GO:0030424">
    <property type="term" value="C:axon"/>
    <property type="evidence" value="ECO:0007669"/>
    <property type="project" value="TreeGrafter"/>
</dbReference>
<dbReference type="FunFam" id="3.40.50.150:FF:000054">
    <property type="entry name" value="Catechol O-methyltransferase"/>
    <property type="match status" value="1"/>
</dbReference>
<feature type="non-terminal residue" evidence="14">
    <location>
        <position position="1"/>
    </location>
</feature>
<proteinExistence type="inferred from homology"/>
<evidence type="ECO:0000313" key="14">
    <source>
        <dbReference type="EMBL" id="GCC28714.1"/>
    </source>
</evidence>
<dbReference type="PROSITE" id="PS51682">
    <property type="entry name" value="SAM_OMT_I"/>
    <property type="match status" value="1"/>
</dbReference>
<gene>
    <name evidence="14" type="ORF">chiPu_0007148</name>
</gene>
<dbReference type="InterPro" id="IPR029063">
    <property type="entry name" value="SAM-dependent_MTases_sf"/>
</dbReference>
<evidence type="ECO:0000256" key="9">
    <source>
        <dbReference type="ARBA" id="ARBA00023453"/>
    </source>
</evidence>
<keyword evidence="5 12" id="KW-0479">Metal-binding</keyword>
<dbReference type="CDD" id="cd02440">
    <property type="entry name" value="AdoMet_MTases"/>
    <property type="match status" value="1"/>
</dbReference>
<feature type="binding site" evidence="10">
    <location>
        <position position="132"/>
    </location>
    <ligand>
        <name>S-adenosyl-L-methionine</name>
        <dbReference type="ChEBI" id="CHEBI:59789"/>
    </ligand>
</feature>
<evidence type="ECO:0000256" key="3">
    <source>
        <dbReference type="ARBA" id="ARBA00022679"/>
    </source>
</evidence>
<keyword evidence="15" id="KW-1185">Reference proteome</keyword>
<dbReference type="EC" id="2.1.1.6" evidence="1"/>
<dbReference type="GO" id="GO:0000287">
    <property type="term" value="F:magnesium ion binding"/>
    <property type="evidence" value="ECO:0007669"/>
    <property type="project" value="InterPro"/>
</dbReference>
<comment type="cofactor">
    <cofactor evidence="12">
        <name>Mg(2+)</name>
        <dbReference type="ChEBI" id="CHEBI:18420"/>
    </cofactor>
    <text evidence="12">Binds 1 Mg(2+) ion per subunit.</text>
</comment>
<dbReference type="OrthoDB" id="186626at2759"/>
<evidence type="ECO:0000256" key="11">
    <source>
        <dbReference type="PIRSR" id="PIRSR037177-2"/>
    </source>
</evidence>
<feature type="binding site" evidence="12">
    <location>
        <position position="229"/>
    </location>
    <ligand>
        <name>Mg(2+)</name>
        <dbReference type="ChEBI" id="CHEBI:18420"/>
    </ligand>
</feature>
<evidence type="ECO:0000256" key="4">
    <source>
        <dbReference type="ARBA" id="ARBA00022691"/>
    </source>
</evidence>
<dbReference type="Gene3D" id="3.40.50.150">
    <property type="entry name" value="Vaccinia Virus protein VP39"/>
    <property type="match status" value="1"/>
</dbReference>
<comment type="caution">
    <text evidence="14">The sequence shown here is derived from an EMBL/GenBank/DDBJ whole genome shotgun (WGS) entry which is preliminary data.</text>
</comment>
<evidence type="ECO:0000256" key="2">
    <source>
        <dbReference type="ARBA" id="ARBA00022603"/>
    </source>
</evidence>
<keyword evidence="8" id="KW-0128">Catecholamine metabolism</keyword>
<evidence type="ECO:0000256" key="7">
    <source>
        <dbReference type="ARBA" id="ARBA00022867"/>
    </source>
</evidence>